<evidence type="ECO:0000256" key="1">
    <source>
        <dbReference type="ARBA" id="ARBA00001922"/>
    </source>
</evidence>
<dbReference type="STRING" id="1209989.TepRe1_2195"/>
<keyword evidence="13 16" id="KW-0170">Cobalt</keyword>
<organism evidence="18 19">
    <name type="scientific">Tepidanaerobacter acetatoxydans (strain DSM 21804 / JCM 16047 / Re1)</name>
    <dbReference type="NCBI Taxonomy" id="1209989"/>
    <lineage>
        <taxon>Bacteria</taxon>
        <taxon>Bacillati</taxon>
        <taxon>Bacillota</taxon>
        <taxon>Clostridia</taxon>
        <taxon>Thermosediminibacterales</taxon>
        <taxon>Tepidanaerobacteraceae</taxon>
        <taxon>Tepidanaerobacter</taxon>
    </lineage>
</organism>
<dbReference type="NCBIfam" id="TIGR01443">
    <property type="entry name" value="intein_Cterm"/>
    <property type="match status" value="1"/>
</dbReference>
<evidence type="ECO:0000256" key="10">
    <source>
        <dbReference type="ARBA" id="ARBA00023002"/>
    </source>
</evidence>
<dbReference type="PRINTS" id="PR01183">
    <property type="entry name" value="RIBORDTASEM1"/>
</dbReference>
<dbReference type="SMART" id="SM00306">
    <property type="entry name" value="HintN"/>
    <property type="match status" value="1"/>
</dbReference>
<evidence type="ECO:0000256" key="16">
    <source>
        <dbReference type="RuleBase" id="RU364064"/>
    </source>
</evidence>
<dbReference type="Pfam" id="PF12637">
    <property type="entry name" value="TSCPD"/>
    <property type="match status" value="1"/>
</dbReference>
<evidence type="ECO:0000256" key="6">
    <source>
        <dbReference type="ARBA" id="ARBA00022634"/>
    </source>
</evidence>
<keyword evidence="11" id="KW-0215">Deoxyribonucleotide synthesis</keyword>
<dbReference type="InterPro" id="IPR024434">
    <property type="entry name" value="TSCPD_dom"/>
</dbReference>
<dbReference type="InterPro" id="IPR027434">
    <property type="entry name" value="Homing_endonucl"/>
</dbReference>
<dbReference type="PANTHER" id="PTHR43371">
    <property type="entry name" value="VITAMIN B12-DEPENDENT RIBONUCLEOTIDE REDUCTASE"/>
    <property type="match status" value="1"/>
</dbReference>
<evidence type="ECO:0000256" key="9">
    <source>
        <dbReference type="ARBA" id="ARBA00023000"/>
    </source>
</evidence>
<dbReference type="InterPro" id="IPR050862">
    <property type="entry name" value="RdRp_reductase_class-2"/>
</dbReference>
<keyword evidence="8" id="KW-0068">Autocatalytic cleavage</keyword>
<evidence type="ECO:0000256" key="3">
    <source>
        <dbReference type="ARBA" id="ARBA00012274"/>
    </source>
</evidence>
<comment type="similarity">
    <text evidence="2 16">Belongs to the ribonucleoside diphosphate reductase class-2 family.</text>
</comment>
<dbReference type="GO" id="GO:0016539">
    <property type="term" value="P:intein-mediated protein splicing"/>
    <property type="evidence" value="ECO:0007669"/>
    <property type="project" value="InterPro"/>
</dbReference>
<dbReference type="Proteomes" id="UP000010802">
    <property type="component" value="Chromosome"/>
</dbReference>
<dbReference type="SUPFAM" id="SSF51294">
    <property type="entry name" value="Hedgehog/intein (Hint) domain"/>
    <property type="match status" value="1"/>
</dbReference>
<comment type="function">
    <text evidence="14 16">Catalyzes the reduction of ribonucleotides to deoxyribonucleotides. May function to provide a pool of deoxyribonucleotide precursors for DNA repair during oxygen limitation and/or for immediate growth after restoration of oxygen.</text>
</comment>
<gene>
    <name evidence="18" type="ordered locus">TEPIRE1_2363</name>
</gene>
<dbReference type="CDD" id="cd20336">
    <property type="entry name" value="Rcat_RBR"/>
    <property type="match status" value="1"/>
</dbReference>
<dbReference type="KEGG" id="tep:TepRe1_2195"/>
<dbReference type="GO" id="GO:0004519">
    <property type="term" value="F:endonuclease activity"/>
    <property type="evidence" value="ECO:0007669"/>
    <property type="project" value="InterPro"/>
</dbReference>
<dbReference type="GO" id="GO:0004748">
    <property type="term" value="F:ribonucleoside-diphosphate reductase activity, thioredoxin disulfide as acceptor"/>
    <property type="evidence" value="ECO:0007669"/>
    <property type="project" value="UniProtKB-EC"/>
</dbReference>
<reference evidence="19" key="1">
    <citation type="journal article" date="2013" name="Genome Announc.">
        <title>First genome sequence of a syntrophic acetate-oxidizing bacterium, Tepidanaerobacter acetatoxydans strain Re1.</title>
        <authorList>
            <person name="Manzoor S."/>
            <person name="Bongcam-Rudloff E."/>
            <person name="Schnurer A."/>
            <person name="Muller B."/>
        </authorList>
    </citation>
    <scope>NUCLEOTIDE SEQUENCE [LARGE SCALE GENOMIC DNA]</scope>
    <source>
        <strain evidence="19">Re1</strain>
    </source>
</reference>
<dbReference type="CDD" id="cd00081">
    <property type="entry name" value="Hint"/>
    <property type="match status" value="1"/>
</dbReference>
<dbReference type="InterPro" id="IPR006142">
    <property type="entry name" value="INTEIN"/>
</dbReference>
<evidence type="ECO:0000313" key="19">
    <source>
        <dbReference type="Proteomes" id="UP000010802"/>
    </source>
</evidence>
<proteinExistence type="inferred from homology"/>
<protein>
    <recommendedName>
        <fullName evidence="4 16">Vitamin B12-dependent ribonucleotide reductase</fullName>
        <ecNumber evidence="3 16">1.17.4.1</ecNumber>
    </recommendedName>
</protein>
<comment type="cofactor">
    <cofactor evidence="1 16">
        <name>adenosylcob(III)alamin</name>
        <dbReference type="ChEBI" id="CHEBI:18408"/>
    </cofactor>
</comment>
<sequence length="1225" mass="136842">MGTDKINLTENARVVLEKRYLAKDSSGKVIETPETLIERVSNAIAKAELKYVQDKSDDWAKKFYDMISELKFLPNSPTLMNAGRELGQLSACFVLPVEDSMEGIFDSIKSSALIHKSGGGTGFSFSRLRPKGAMVKSTGGVASGPISFMKVFNAATEAVKQGGCVDENTRIATVNGLIKIKELAPCDLPEDSWHKYETPLKLYTDEGVKEADEFYVHGKAKVKKISTECGYSVCITHEHRLRVIDSDGNYIWKHAKDIKKGDWLALKKNTYPETTDYRLPDFEYESHFNAKEITLPQEPSEDLGEFIGYFIGDGSFSFNERGTGRVIFSVADDEPEVFDRIISLGNKLFSIEPVINKKPGDKSSNLFYNSTVLAHWLKHIGVDKVSSMDVKVPEIAFRAGVNFATGFLRGLFSADGTVSKEGYVTLYSISKELVDGVRELLLSLGIPSRTIINIDRQDSLGKNPIYRLNLITQEGYVIFRDRIGFISTAKNDRLEVIDNRAWEFNDIIPNQQQVFAKIYDGPGRGCGHERMDLGANRELYRDIQHYLPKVAAPRNLNRSRLSYLAEKYPEVAESPLKWFLENNQFYDRVETVEDDEAFTLDLSVPDNNTYIAAGFISHNTRRGANMGILRVDHPDILDFIQCKKNDKEITNFNISVAITDKFMEALKEDGNYDLIDPHTKKPTGKLRAREVFDLIVDMAWNNGEPGIVFIDRMNEDNPTPEIGDIESTNPCGEQPLLPYESCNLGSINLAKFIKKSGNKNTIDYESLKETVHLAVRFLDDVIDVNLYPLKEIEEMTKANRKIGLGVMGFADMLIELGIPYNSDEAVKTAEAIMSFIDSESKNASCELAKERGVFPNWEKSIYKEKGMRIRNATTTTIAPTGTISIIAGVSSGIEPIFALAFERHVMDNQRLVEVHPIFKQVLKEQGLYSEELMQKVVTQGTLQGIDELPKEIKRVFVTAHDIKPEWHIKMQAAFQKYTDNAVSKTVNFPNSATREDVKTVYMMAYNLGCKGVTIYRDGSRQEQVLNKGTKKERPARYKIKPRPRPSVTYGNTEKVKIGCGNLYITVNSDENGICEVFTNLGRAGGCPSQSEATSRLISMALRSGIDVKAIVEQLKGIRCHSTLRQMANNKDIKVLSCPDAIGRAIERSIGENVIVNGNGNGSNEAYIKRYLDTDPEATATSEDGLHNPNPTKKKVNGGTCPECGHRLEHEGGCVICRSCGYSKCG</sequence>
<feature type="domain" description="DOD-type homing endonuclease" evidence="17">
    <location>
        <begin position="306"/>
        <end position="446"/>
    </location>
</feature>
<evidence type="ECO:0000256" key="15">
    <source>
        <dbReference type="ARBA" id="ARBA00047754"/>
    </source>
</evidence>
<dbReference type="SUPFAM" id="SSF51998">
    <property type="entry name" value="PFL-like glycyl radical enzymes"/>
    <property type="match status" value="2"/>
</dbReference>
<dbReference type="EMBL" id="HF563609">
    <property type="protein sequence ID" value="CDI40970.1"/>
    <property type="molecule type" value="Genomic_DNA"/>
</dbReference>
<keyword evidence="5 16" id="KW-0846">Cobalamin</keyword>
<dbReference type="PROSITE" id="PS50819">
    <property type="entry name" value="INTEIN_ENDONUCLEASE"/>
    <property type="match status" value="1"/>
</dbReference>
<dbReference type="InterPro" id="IPR036844">
    <property type="entry name" value="Hint_dom_sf"/>
</dbReference>
<dbReference type="AlphaFoldDB" id="F4LRX8"/>
<dbReference type="PROSITE" id="PS50818">
    <property type="entry name" value="INTEIN_C_TER"/>
    <property type="match status" value="1"/>
</dbReference>
<evidence type="ECO:0000256" key="7">
    <source>
        <dbReference type="ARBA" id="ARBA00022741"/>
    </source>
</evidence>
<dbReference type="InterPro" id="IPR004860">
    <property type="entry name" value="LAGLIDADG_dom"/>
</dbReference>
<dbReference type="InterPro" id="IPR030934">
    <property type="entry name" value="Intein_C"/>
</dbReference>
<evidence type="ECO:0000256" key="8">
    <source>
        <dbReference type="ARBA" id="ARBA00022813"/>
    </source>
</evidence>
<dbReference type="GO" id="GO:0031419">
    <property type="term" value="F:cobalamin binding"/>
    <property type="evidence" value="ECO:0007669"/>
    <property type="project" value="UniProtKB-KW"/>
</dbReference>
<evidence type="ECO:0000256" key="2">
    <source>
        <dbReference type="ARBA" id="ARBA00007405"/>
    </source>
</evidence>
<evidence type="ECO:0000259" key="17">
    <source>
        <dbReference type="PROSITE" id="PS50819"/>
    </source>
</evidence>
<keyword evidence="9" id="KW-0651">Protein splicing</keyword>
<dbReference type="InterPro" id="IPR013344">
    <property type="entry name" value="RNR_NrdJ/NrdZ"/>
</dbReference>
<dbReference type="EC" id="1.17.4.1" evidence="3 16"/>
<keyword evidence="6 16" id="KW-0237">DNA synthesis</keyword>
<evidence type="ECO:0000313" key="18">
    <source>
        <dbReference type="EMBL" id="CDI40970.1"/>
    </source>
</evidence>
<dbReference type="Pfam" id="PF00317">
    <property type="entry name" value="Ribonuc_red_lgN"/>
    <property type="match status" value="1"/>
</dbReference>
<dbReference type="GO" id="GO:0009263">
    <property type="term" value="P:deoxyribonucleotide biosynthetic process"/>
    <property type="evidence" value="ECO:0007669"/>
    <property type="project" value="UniProtKB-KW"/>
</dbReference>
<keyword evidence="7 16" id="KW-0547">Nucleotide-binding</keyword>
<dbReference type="Gene3D" id="3.20.70.20">
    <property type="match status" value="2"/>
</dbReference>
<dbReference type="eggNOG" id="COG1372">
    <property type="taxonomic scope" value="Bacteria"/>
</dbReference>
<evidence type="ECO:0000256" key="4">
    <source>
        <dbReference type="ARBA" id="ARBA00014409"/>
    </source>
</evidence>
<evidence type="ECO:0000256" key="14">
    <source>
        <dbReference type="ARBA" id="ARBA00025437"/>
    </source>
</evidence>
<dbReference type="HOGENOM" id="CLU_000404_2_1_9"/>
<accession>F4LRX8</accession>
<dbReference type="PRINTS" id="PR00379">
    <property type="entry name" value="INTEIN"/>
</dbReference>
<keyword evidence="10 16" id="KW-0560">Oxidoreductase</keyword>
<keyword evidence="12" id="KW-1015">Disulfide bond</keyword>
<dbReference type="PANTHER" id="PTHR43371:SF1">
    <property type="entry name" value="RIBONUCLEOSIDE-DIPHOSPHATE REDUCTASE"/>
    <property type="match status" value="1"/>
</dbReference>
<dbReference type="InterPro" id="IPR004042">
    <property type="entry name" value="Intein_endonuc_central"/>
</dbReference>
<dbReference type="InterPro" id="IPR006141">
    <property type="entry name" value="Intein_N"/>
</dbReference>
<dbReference type="CDD" id="cd02888">
    <property type="entry name" value="RNR_II_dimer"/>
    <property type="match status" value="1"/>
</dbReference>
<name>F4LRX8_TEPAE</name>
<dbReference type="SUPFAM" id="SSF55608">
    <property type="entry name" value="Homing endonucleases"/>
    <property type="match status" value="1"/>
</dbReference>
<dbReference type="InterPro" id="IPR003587">
    <property type="entry name" value="Hint_dom_N"/>
</dbReference>
<evidence type="ECO:0000256" key="5">
    <source>
        <dbReference type="ARBA" id="ARBA00022628"/>
    </source>
</evidence>
<evidence type="ECO:0000256" key="11">
    <source>
        <dbReference type="ARBA" id="ARBA00023116"/>
    </source>
</evidence>
<evidence type="ECO:0000256" key="12">
    <source>
        <dbReference type="ARBA" id="ARBA00023157"/>
    </source>
</evidence>
<dbReference type="Pfam" id="PF14528">
    <property type="entry name" value="LAGLIDADG_3"/>
    <property type="match status" value="1"/>
</dbReference>
<evidence type="ECO:0000256" key="13">
    <source>
        <dbReference type="ARBA" id="ARBA00023285"/>
    </source>
</evidence>
<keyword evidence="19" id="KW-1185">Reference proteome</keyword>
<comment type="catalytic activity">
    <reaction evidence="15 16">
        <text>a 2'-deoxyribonucleoside 5'-diphosphate + [thioredoxin]-disulfide + H2O = a ribonucleoside 5'-diphosphate + [thioredoxin]-dithiol</text>
        <dbReference type="Rhea" id="RHEA:23252"/>
        <dbReference type="Rhea" id="RHEA-COMP:10698"/>
        <dbReference type="Rhea" id="RHEA-COMP:10700"/>
        <dbReference type="ChEBI" id="CHEBI:15377"/>
        <dbReference type="ChEBI" id="CHEBI:29950"/>
        <dbReference type="ChEBI" id="CHEBI:50058"/>
        <dbReference type="ChEBI" id="CHEBI:57930"/>
        <dbReference type="ChEBI" id="CHEBI:73316"/>
        <dbReference type="EC" id="1.17.4.1"/>
    </reaction>
</comment>
<dbReference type="GO" id="GO:0005524">
    <property type="term" value="F:ATP binding"/>
    <property type="evidence" value="ECO:0007669"/>
    <property type="project" value="InterPro"/>
</dbReference>
<dbReference type="eggNOG" id="COG0209">
    <property type="taxonomic scope" value="Bacteria"/>
</dbReference>
<dbReference type="GO" id="GO:0071897">
    <property type="term" value="P:DNA biosynthetic process"/>
    <property type="evidence" value="ECO:0007669"/>
    <property type="project" value="UniProtKB-KW"/>
</dbReference>
<dbReference type="InterPro" id="IPR013509">
    <property type="entry name" value="RNR_lsu_N"/>
</dbReference>
<dbReference type="NCBIfam" id="TIGR01445">
    <property type="entry name" value="intein_Nterm"/>
    <property type="match status" value="1"/>
</dbReference>
<dbReference type="InterPro" id="IPR000788">
    <property type="entry name" value="RNR_lg_C"/>
</dbReference>
<dbReference type="KEGG" id="tae:TepiRe1_2363"/>
<dbReference type="Pfam" id="PF02867">
    <property type="entry name" value="Ribonuc_red_lgC"/>
    <property type="match status" value="2"/>
</dbReference>
<dbReference type="Gene3D" id="2.170.16.10">
    <property type="entry name" value="Hedgehog/Intein (Hint) domain"/>
    <property type="match status" value="1"/>
</dbReference>
<dbReference type="Gene3D" id="3.10.28.10">
    <property type="entry name" value="Homing endonucleases"/>
    <property type="match status" value="1"/>
</dbReference>
<dbReference type="NCBIfam" id="TIGR02504">
    <property type="entry name" value="NrdJ_Z"/>
    <property type="match status" value="1"/>
</dbReference>